<keyword evidence="7" id="KW-0732">Signal</keyword>
<evidence type="ECO:0000256" key="5">
    <source>
        <dbReference type="ARBA" id="ARBA00023273"/>
    </source>
</evidence>
<dbReference type="PANTHER" id="PTHR45973:SF9">
    <property type="entry name" value="LEUCINE-RICH REPEAT-CONTAINING PROTEIN 46"/>
    <property type="match status" value="1"/>
</dbReference>
<name>X6MIJ3_RETFI</name>
<feature type="signal peptide" evidence="7">
    <location>
        <begin position="1"/>
        <end position="21"/>
    </location>
</feature>
<dbReference type="OrthoDB" id="1904536at2759"/>
<evidence type="ECO:0000256" key="4">
    <source>
        <dbReference type="ARBA" id="ARBA00023069"/>
    </source>
</evidence>
<keyword evidence="9" id="KW-1185">Reference proteome</keyword>
<comment type="caution">
    <text evidence="8">The sequence shown here is derived from an EMBL/GenBank/DDBJ whole genome shotgun (WGS) entry which is preliminary data.</text>
</comment>
<protein>
    <recommendedName>
        <fullName evidence="10">Dynein assembly factor 1, axonemal homolog</fullName>
    </recommendedName>
</protein>
<dbReference type="EMBL" id="ASPP01020435">
    <property type="protein sequence ID" value="ETO13704.1"/>
    <property type="molecule type" value="Genomic_DNA"/>
</dbReference>
<dbReference type="AlphaFoldDB" id="X6MIJ3"/>
<evidence type="ECO:0000256" key="2">
    <source>
        <dbReference type="ARBA" id="ARBA00022614"/>
    </source>
</evidence>
<feature type="chain" id="PRO_5004975339" description="Dynein assembly factor 1, axonemal homolog" evidence="7">
    <location>
        <begin position="22"/>
        <end position="250"/>
    </location>
</feature>
<evidence type="ECO:0000256" key="7">
    <source>
        <dbReference type="SAM" id="SignalP"/>
    </source>
</evidence>
<organism evidence="8 9">
    <name type="scientific">Reticulomyxa filosa</name>
    <dbReference type="NCBI Taxonomy" id="46433"/>
    <lineage>
        <taxon>Eukaryota</taxon>
        <taxon>Sar</taxon>
        <taxon>Rhizaria</taxon>
        <taxon>Retaria</taxon>
        <taxon>Foraminifera</taxon>
        <taxon>Monothalamids</taxon>
        <taxon>Reticulomyxidae</taxon>
        <taxon>Reticulomyxa</taxon>
    </lineage>
</organism>
<accession>X6MIJ3</accession>
<keyword evidence="2" id="KW-0433">Leucine-rich repeat</keyword>
<dbReference type="InterPro" id="IPR001611">
    <property type="entry name" value="Leu-rich_rpt"/>
</dbReference>
<proteinExistence type="predicted"/>
<dbReference type="InterPro" id="IPR050576">
    <property type="entry name" value="Cilia_flagella_integrity"/>
</dbReference>
<evidence type="ECO:0000256" key="6">
    <source>
        <dbReference type="SAM" id="Coils"/>
    </source>
</evidence>
<dbReference type="Gene3D" id="3.80.10.10">
    <property type="entry name" value="Ribonuclease Inhibitor"/>
    <property type="match status" value="1"/>
</dbReference>
<keyword evidence="6" id="KW-0175">Coiled coil</keyword>
<comment type="subcellular location">
    <subcellularLocation>
        <location evidence="1">Cell projection</location>
        <location evidence="1">Cilium</location>
    </subcellularLocation>
</comment>
<dbReference type="PANTHER" id="PTHR45973">
    <property type="entry name" value="PROTEIN PHOSPHATASE 1 REGULATORY SUBUNIT SDS22-RELATED"/>
    <property type="match status" value="1"/>
</dbReference>
<evidence type="ECO:0000256" key="1">
    <source>
        <dbReference type="ARBA" id="ARBA00004138"/>
    </source>
</evidence>
<evidence type="ECO:0008006" key="10">
    <source>
        <dbReference type="Google" id="ProtNLM"/>
    </source>
</evidence>
<keyword evidence="4" id="KW-0969">Cilium</keyword>
<feature type="coiled-coil region" evidence="6">
    <location>
        <begin position="176"/>
        <end position="211"/>
    </location>
</feature>
<evidence type="ECO:0000313" key="8">
    <source>
        <dbReference type="EMBL" id="ETO13704.1"/>
    </source>
</evidence>
<reference evidence="8 9" key="1">
    <citation type="journal article" date="2013" name="Curr. Biol.">
        <title>The Genome of the Foraminiferan Reticulomyxa filosa.</title>
        <authorList>
            <person name="Glockner G."/>
            <person name="Hulsmann N."/>
            <person name="Schleicher M."/>
            <person name="Noegel A.A."/>
            <person name="Eichinger L."/>
            <person name="Gallinger C."/>
            <person name="Pawlowski J."/>
            <person name="Sierra R."/>
            <person name="Euteneuer U."/>
            <person name="Pillet L."/>
            <person name="Moustafa A."/>
            <person name="Platzer M."/>
            <person name="Groth M."/>
            <person name="Szafranski K."/>
            <person name="Schliwa M."/>
        </authorList>
    </citation>
    <scope>NUCLEOTIDE SEQUENCE [LARGE SCALE GENOMIC DNA]</scope>
</reference>
<evidence type="ECO:0000313" key="9">
    <source>
        <dbReference type="Proteomes" id="UP000023152"/>
    </source>
</evidence>
<dbReference type="PROSITE" id="PS51450">
    <property type="entry name" value="LRR"/>
    <property type="match status" value="1"/>
</dbReference>
<keyword evidence="5" id="KW-0966">Cell projection</keyword>
<dbReference type="SUPFAM" id="SSF52058">
    <property type="entry name" value="L domain-like"/>
    <property type="match status" value="1"/>
</dbReference>
<dbReference type="OMA" id="YFITEMS"/>
<evidence type="ECO:0000256" key="3">
    <source>
        <dbReference type="ARBA" id="ARBA00022737"/>
    </source>
</evidence>
<dbReference type="InterPro" id="IPR032675">
    <property type="entry name" value="LRR_dom_sf"/>
</dbReference>
<keyword evidence="3" id="KW-0677">Repeat</keyword>
<sequence length="250" mass="28631">MSAVFVLNLLVLYFITEMSIGISKIENLDRQTQLKYLQQNLISKIENLDSLKELDTLNLENNCIKEICNLKACSQLNTLNLAKNQLKSAEDINVNIKLKSVLDLSNNSLENPNILDILKQMPNLKVLYLFGNKVCGEIKNYRKTIISSIATLTHLDDRPVFEEERRTCNAWAQGGLEAERGERERISQEKKQKEERNFQAFKELVRQARQHKKDPVGPATGATFFDDATHQFDDEMKSMEEISETASSDF</sequence>
<dbReference type="Proteomes" id="UP000023152">
    <property type="component" value="Unassembled WGS sequence"/>
</dbReference>
<dbReference type="Pfam" id="PF14580">
    <property type="entry name" value="LRR_9"/>
    <property type="match status" value="1"/>
</dbReference>
<gene>
    <name evidence="8" type="ORF">RFI_23664</name>
</gene>